<dbReference type="SUPFAM" id="SSF46894">
    <property type="entry name" value="C-terminal effector domain of the bipartite response regulators"/>
    <property type="match status" value="1"/>
</dbReference>
<evidence type="ECO:0000259" key="4">
    <source>
        <dbReference type="PROSITE" id="PS50043"/>
    </source>
</evidence>
<dbReference type="Proteomes" id="UP001596138">
    <property type="component" value="Unassembled WGS sequence"/>
</dbReference>
<dbReference type="Gene3D" id="1.25.40.10">
    <property type="entry name" value="Tetratricopeptide repeat domain"/>
    <property type="match status" value="1"/>
</dbReference>
<dbReference type="PRINTS" id="PR00038">
    <property type="entry name" value="HTHLUXR"/>
</dbReference>
<keyword evidence="1" id="KW-0805">Transcription regulation</keyword>
<name>A0ABW1SYM9_9ACTN</name>
<keyword evidence="3" id="KW-0804">Transcription</keyword>
<reference evidence="6" key="1">
    <citation type="journal article" date="2019" name="Int. J. Syst. Evol. Microbiol.">
        <title>The Global Catalogue of Microorganisms (GCM) 10K type strain sequencing project: providing services to taxonomists for standard genome sequencing and annotation.</title>
        <authorList>
            <consortium name="The Broad Institute Genomics Platform"/>
            <consortium name="The Broad Institute Genome Sequencing Center for Infectious Disease"/>
            <person name="Wu L."/>
            <person name="Ma J."/>
        </authorList>
    </citation>
    <scope>NUCLEOTIDE SEQUENCE [LARGE SCALE GENOMIC DNA]</scope>
    <source>
        <strain evidence="6">CGMCC 4.7317</strain>
    </source>
</reference>
<dbReference type="RefSeq" id="WP_386768172.1">
    <property type="nucleotide sequence ID" value="NZ_JBHSTI010000008.1"/>
</dbReference>
<evidence type="ECO:0000313" key="6">
    <source>
        <dbReference type="Proteomes" id="UP001596138"/>
    </source>
</evidence>
<dbReference type="SUPFAM" id="SSF52540">
    <property type="entry name" value="P-loop containing nucleoside triphosphate hydrolases"/>
    <property type="match status" value="1"/>
</dbReference>
<dbReference type="CDD" id="cd06170">
    <property type="entry name" value="LuxR_C_like"/>
    <property type="match status" value="1"/>
</dbReference>
<protein>
    <submittedName>
        <fullName evidence="5">LuxR C-terminal-related transcriptional regulator</fullName>
    </submittedName>
</protein>
<dbReference type="InterPro" id="IPR016032">
    <property type="entry name" value="Sig_transdc_resp-reg_C-effctor"/>
</dbReference>
<dbReference type="InterPro" id="IPR027417">
    <property type="entry name" value="P-loop_NTPase"/>
</dbReference>
<evidence type="ECO:0000256" key="1">
    <source>
        <dbReference type="ARBA" id="ARBA00023015"/>
    </source>
</evidence>
<dbReference type="InterPro" id="IPR000792">
    <property type="entry name" value="Tscrpt_reg_LuxR_C"/>
</dbReference>
<gene>
    <name evidence="5" type="ORF">ACFQGU_05690</name>
</gene>
<dbReference type="InterPro" id="IPR036388">
    <property type="entry name" value="WH-like_DNA-bd_sf"/>
</dbReference>
<comment type="caution">
    <text evidence="5">The sequence shown here is derived from an EMBL/GenBank/DDBJ whole genome shotgun (WGS) entry which is preliminary data.</text>
</comment>
<keyword evidence="6" id="KW-1185">Reference proteome</keyword>
<accession>A0ABW1SYM9</accession>
<dbReference type="Pfam" id="PF00196">
    <property type="entry name" value="GerE"/>
    <property type="match status" value="1"/>
</dbReference>
<dbReference type="PANTHER" id="PTHR44688:SF16">
    <property type="entry name" value="DNA-BINDING TRANSCRIPTIONAL ACTIVATOR DEVR_DOSR"/>
    <property type="match status" value="1"/>
</dbReference>
<dbReference type="Pfam" id="PF13191">
    <property type="entry name" value="AAA_16"/>
    <property type="match status" value="1"/>
</dbReference>
<organism evidence="5 6">
    <name type="scientific">Longivirga aurantiaca</name>
    <dbReference type="NCBI Taxonomy" id="1837743"/>
    <lineage>
        <taxon>Bacteria</taxon>
        <taxon>Bacillati</taxon>
        <taxon>Actinomycetota</taxon>
        <taxon>Actinomycetes</taxon>
        <taxon>Sporichthyales</taxon>
        <taxon>Sporichthyaceae</taxon>
        <taxon>Longivirga</taxon>
    </lineage>
</organism>
<dbReference type="InterPro" id="IPR041664">
    <property type="entry name" value="AAA_16"/>
</dbReference>
<dbReference type="Gene3D" id="3.40.50.300">
    <property type="entry name" value="P-loop containing nucleotide triphosphate hydrolases"/>
    <property type="match status" value="1"/>
</dbReference>
<evidence type="ECO:0000256" key="2">
    <source>
        <dbReference type="ARBA" id="ARBA00023125"/>
    </source>
</evidence>
<dbReference type="PROSITE" id="PS00622">
    <property type="entry name" value="HTH_LUXR_1"/>
    <property type="match status" value="1"/>
</dbReference>
<dbReference type="Gene3D" id="1.10.10.10">
    <property type="entry name" value="Winged helix-like DNA-binding domain superfamily/Winged helix DNA-binding domain"/>
    <property type="match status" value="1"/>
</dbReference>
<proteinExistence type="predicted"/>
<keyword evidence="2" id="KW-0238">DNA-binding</keyword>
<dbReference type="PROSITE" id="PS50043">
    <property type="entry name" value="HTH_LUXR_2"/>
    <property type="match status" value="1"/>
</dbReference>
<dbReference type="EMBL" id="JBHSTI010000008">
    <property type="protein sequence ID" value="MFC6237359.1"/>
    <property type="molecule type" value="Genomic_DNA"/>
</dbReference>
<dbReference type="InterPro" id="IPR011990">
    <property type="entry name" value="TPR-like_helical_dom_sf"/>
</dbReference>
<evidence type="ECO:0000313" key="5">
    <source>
        <dbReference type="EMBL" id="MFC6237359.1"/>
    </source>
</evidence>
<feature type="domain" description="HTH luxR-type" evidence="4">
    <location>
        <begin position="814"/>
        <end position="879"/>
    </location>
</feature>
<evidence type="ECO:0000256" key="3">
    <source>
        <dbReference type="ARBA" id="ARBA00023163"/>
    </source>
</evidence>
<dbReference type="PANTHER" id="PTHR44688">
    <property type="entry name" value="DNA-BINDING TRANSCRIPTIONAL ACTIVATOR DEVR_DOSR"/>
    <property type="match status" value="1"/>
</dbReference>
<sequence>MMGREHEKQAVDDLLATARSGRAGALLLVGLPGIGKTTLLDHGEATARAAGMTTFRITAVESESGISGSGLSLLRPLLGEGNLADPWTLLSSVSEAAALQPLALVVDDVQWLDEASLAALRFAARRLLDDAVALLLAARPEIDDPPRLPEIEHLAVEALPRAEAAALLLTVSPSTPPEVAYELAASLGDVPLALVEAPALLAPEVMSGAAPLPPTLPVGRSVSAHYARGVDALPAPARRALVIASSEDSGDTTVLARALLRAELSPRDLEPAVDAGLLLPGAELRFRHPLVRAAVHWSATEAERRAAHRLLAEVHRELDDAELMLRHSALAAVGPDEDLAAGLEAMVPDVAARRGTAAAGALAAQAAALSPLPDARWRRLVLSLELDRFRASSARAAREVVERCSDPELRARAAIVLGEEHLTGQEQTGLFRESLTWISNGPAGRELVEVYGDILMQRLDYDGVQRAAEMLESWGPEGSLGLDSLMPGGMWQFLGQNERALPLLRQGLVASEQVDPEQLPLPYLSLWLMAPAWLDEASWDGETLASRKRTACSLFRRSREPRWAALADRFDAEEALDRAQHAKAAGILRNLLSLAPSLGWLVTDVYELLAIVESRRGDDIEAEIAIEALAAACDIDDFRYTARQARYCRALLHLRSGRNAEALAELADVEALQSTRPRGVAFASLALKVEVLSGLGRTGEAQRIAVELEHRSRGLGSRRAAALVELGHALAQTDDTERRFDEAVRLGRLGTNAWELARILLLQGEWLRRSRRPADARAPLTEATQLFRRSDAAPWAERAERELAAAGGSLSSPARIATVGLTPQELRIALAVAEGLSNNEIASTVFLSVKTVETHLTRIYRKLGVRSRGGVAKALADAGVAT</sequence>
<dbReference type="SMART" id="SM00421">
    <property type="entry name" value="HTH_LUXR"/>
    <property type="match status" value="1"/>
</dbReference>